<comment type="pathway">
    <text evidence="9">Protein modification; lipoprotein biosynthesis (signal peptide cleavage).</text>
</comment>
<dbReference type="InterPro" id="IPR001872">
    <property type="entry name" value="Peptidase_A8"/>
</dbReference>
<organism evidence="12 13">
    <name type="scientific">Roseibium aestuarii</name>
    <dbReference type="NCBI Taxonomy" id="2600299"/>
    <lineage>
        <taxon>Bacteria</taxon>
        <taxon>Pseudomonadati</taxon>
        <taxon>Pseudomonadota</taxon>
        <taxon>Alphaproteobacteria</taxon>
        <taxon>Hyphomicrobiales</taxon>
        <taxon>Stappiaceae</taxon>
        <taxon>Roseibium</taxon>
    </lineage>
</organism>
<dbReference type="PANTHER" id="PTHR33695">
    <property type="entry name" value="LIPOPROTEIN SIGNAL PEPTIDASE"/>
    <property type="match status" value="1"/>
</dbReference>
<keyword evidence="8 9" id="KW-0472">Membrane</keyword>
<dbReference type="Pfam" id="PF01252">
    <property type="entry name" value="Peptidase_A8"/>
    <property type="match status" value="1"/>
</dbReference>
<protein>
    <recommendedName>
        <fullName evidence="9">Lipoprotein signal peptidase</fullName>
        <ecNumber evidence="9">3.4.23.36</ecNumber>
    </recommendedName>
    <alternativeName>
        <fullName evidence="9">Prolipoprotein signal peptidase</fullName>
    </alternativeName>
    <alternativeName>
        <fullName evidence="9">Signal peptidase II</fullName>
        <shortName evidence="9">SPase II</shortName>
    </alternativeName>
</protein>
<gene>
    <name evidence="9 12" type="primary">lspA</name>
    <name evidence="12" type="ORF">ACFSC7_07300</name>
</gene>
<dbReference type="RefSeq" id="WP_149890941.1">
    <property type="nucleotide sequence ID" value="NZ_JBHUFA010000001.1"/>
</dbReference>
<evidence type="ECO:0000256" key="2">
    <source>
        <dbReference type="ARBA" id="ARBA00022475"/>
    </source>
</evidence>
<evidence type="ECO:0000256" key="1">
    <source>
        <dbReference type="ARBA" id="ARBA00006139"/>
    </source>
</evidence>
<keyword evidence="3 9" id="KW-0645">Protease</keyword>
<comment type="subcellular location">
    <subcellularLocation>
        <location evidence="9">Cell membrane</location>
        <topology evidence="9">Multi-pass membrane protein</topology>
    </subcellularLocation>
</comment>
<evidence type="ECO:0000256" key="10">
    <source>
        <dbReference type="RuleBase" id="RU000594"/>
    </source>
</evidence>
<dbReference type="PRINTS" id="PR00781">
    <property type="entry name" value="LIPOSIGPTASE"/>
</dbReference>
<feature type="transmembrane region" description="Helical" evidence="9">
    <location>
        <begin position="82"/>
        <end position="101"/>
    </location>
</feature>
<comment type="caution">
    <text evidence="12">The sequence shown here is derived from an EMBL/GenBank/DDBJ whole genome shotgun (WGS) entry which is preliminary data.</text>
</comment>
<sequence>MSDPTSSTRPSASRGWVWSASSPRVLVIAVLGLILDQASKLWVLFGLDLGELGRIALLPVLDIVLVWNRGISYGLFQQDSDLGRWALAIFTIGASIGIWVWSVRSRDPLVLVSLALILGGAIGNGIDRFVHGAVVDFVHFHVGSFSWYVFNLADVWIVAGVLGLLYDSLKRGPNSAAK</sequence>
<dbReference type="GO" id="GO:0004190">
    <property type="term" value="F:aspartic-type endopeptidase activity"/>
    <property type="evidence" value="ECO:0007669"/>
    <property type="project" value="UniProtKB-EC"/>
</dbReference>
<comment type="function">
    <text evidence="9 10">This protein specifically catalyzes the removal of signal peptides from prolipoproteins.</text>
</comment>
<evidence type="ECO:0000313" key="12">
    <source>
        <dbReference type="EMBL" id="MFD1695318.1"/>
    </source>
</evidence>
<keyword evidence="4 9" id="KW-0812">Transmembrane</keyword>
<feature type="transmembrane region" description="Helical" evidence="9">
    <location>
        <begin position="146"/>
        <end position="166"/>
    </location>
</feature>
<evidence type="ECO:0000256" key="4">
    <source>
        <dbReference type="ARBA" id="ARBA00022692"/>
    </source>
</evidence>
<dbReference type="EC" id="3.4.23.36" evidence="9"/>
<evidence type="ECO:0000256" key="9">
    <source>
        <dbReference type="HAMAP-Rule" id="MF_00161"/>
    </source>
</evidence>
<feature type="active site" evidence="9">
    <location>
        <position position="136"/>
    </location>
</feature>
<evidence type="ECO:0000256" key="7">
    <source>
        <dbReference type="ARBA" id="ARBA00022989"/>
    </source>
</evidence>
<feature type="transmembrane region" description="Helical" evidence="9">
    <location>
        <begin position="108"/>
        <end position="126"/>
    </location>
</feature>
<dbReference type="PROSITE" id="PS00855">
    <property type="entry name" value="SPASE_II"/>
    <property type="match status" value="1"/>
</dbReference>
<evidence type="ECO:0000256" key="5">
    <source>
        <dbReference type="ARBA" id="ARBA00022750"/>
    </source>
</evidence>
<comment type="catalytic activity">
    <reaction evidence="9 10">
        <text>Release of signal peptides from bacterial membrane prolipoproteins. Hydrolyzes -Xaa-Yaa-Zaa-|-(S,diacylglyceryl)Cys-, in which Xaa is hydrophobic (preferably Leu), and Yaa (Ala or Ser) and Zaa (Gly or Ala) have small, neutral side chains.</text>
        <dbReference type="EC" id="3.4.23.36"/>
    </reaction>
</comment>
<keyword evidence="6 9" id="KW-0378">Hydrolase</keyword>
<dbReference type="EMBL" id="JBHUFA010000001">
    <property type="protein sequence ID" value="MFD1695318.1"/>
    <property type="molecule type" value="Genomic_DNA"/>
</dbReference>
<feature type="transmembrane region" description="Helical" evidence="9">
    <location>
        <begin position="16"/>
        <end position="35"/>
    </location>
</feature>
<dbReference type="HAMAP" id="MF_00161">
    <property type="entry name" value="LspA"/>
    <property type="match status" value="1"/>
</dbReference>
<keyword evidence="7 9" id="KW-1133">Transmembrane helix</keyword>
<reference evidence="13" key="1">
    <citation type="journal article" date="2019" name="Int. J. Syst. Evol. Microbiol.">
        <title>The Global Catalogue of Microorganisms (GCM) 10K type strain sequencing project: providing services to taxonomists for standard genome sequencing and annotation.</title>
        <authorList>
            <consortium name="The Broad Institute Genomics Platform"/>
            <consortium name="The Broad Institute Genome Sequencing Center for Infectious Disease"/>
            <person name="Wu L."/>
            <person name="Ma J."/>
        </authorList>
    </citation>
    <scope>NUCLEOTIDE SEQUENCE [LARGE SCALE GENOMIC DNA]</scope>
    <source>
        <strain evidence="13">JCM 3369</strain>
    </source>
</reference>
<evidence type="ECO:0000256" key="6">
    <source>
        <dbReference type="ARBA" id="ARBA00022801"/>
    </source>
</evidence>
<keyword evidence="13" id="KW-1185">Reference proteome</keyword>
<keyword evidence="5 9" id="KW-0064">Aspartyl protease</keyword>
<accession>A0ABW4JXB0</accession>
<evidence type="ECO:0000313" key="13">
    <source>
        <dbReference type="Proteomes" id="UP001597327"/>
    </source>
</evidence>
<dbReference type="Proteomes" id="UP001597327">
    <property type="component" value="Unassembled WGS sequence"/>
</dbReference>
<proteinExistence type="inferred from homology"/>
<dbReference type="NCBIfam" id="TIGR00077">
    <property type="entry name" value="lspA"/>
    <property type="match status" value="1"/>
</dbReference>
<dbReference type="PANTHER" id="PTHR33695:SF1">
    <property type="entry name" value="LIPOPROTEIN SIGNAL PEPTIDASE"/>
    <property type="match status" value="1"/>
</dbReference>
<keyword evidence="2 9" id="KW-1003">Cell membrane</keyword>
<evidence type="ECO:0000256" key="11">
    <source>
        <dbReference type="RuleBase" id="RU004181"/>
    </source>
</evidence>
<evidence type="ECO:0000256" key="8">
    <source>
        <dbReference type="ARBA" id="ARBA00023136"/>
    </source>
</evidence>
<name>A0ABW4JXB0_9HYPH</name>
<feature type="active site" evidence="9">
    <location>
        <position position="154"/>
    </location>
</feature>
<comment type="similarity">
    <text evidence="1 9 11">Belongs to the peptidase A8 family.</text>
</comment>
<evidence type="ECO:0000256" key="3">
    <source>
        <dbReference type="ARBA" id="ARBA00022670"/>
    </source>
</evidence>